<evidence type="ECO:0000313" key="3">
    <source>
        <dbReference type="Proteomes" id="UP001642501"/>
    </source>
</evidence>
<dbReference type="InterPro" id="IPR007175">
    <property type="entry name" value="Rpr2/Snm1/Rpp21"/>
</dbReference>
<dbReference type="EMBL" id="CAWUOM010000242">
    <property type="protein sequence ID" value="CAK7275497.1"/>
    <property type="molecule type" value="Genomic_DNA"/>
</dbReference>
<feature type="region of interest" description="Disordered" evidence="1">
    <location>
        <begin position="181"/>
        <end position="230"/>
    </location>
</feature>
<evidence type="ECO:0000313" key="2">
    <source>
        <dbReference type="EMBL" id="CAK7275497.1"/>
    </source>
</evidence>
<sequence length="262" mass="28288">MAAATSAQLRFLTDAAHLMRQTAPQISAYLMSRRIDLASTSPALVSGTLSTATLPQTDIQRQHVCTSCGLILIPGRDGTTLRIQSGCRTLKSTKAKKSQGERNRNRNRKRDESDAKVMEATVAAEVKTPHAPVARLGVTKVYVCGLCSRETRIVLPLPPPLSKQRKHKAVAEVRVSDESFASVPAESKSAARTPTVQPTALPLSADSARPLSTTPAKALNNANSKKRAKNRKAGLLALLDKSRATENNGMNSSFTFDDFRIK</sequence>
<proteinExistence type="predicted"/>
<organism evidence="2 3">
    <name type="scientific">Sporothrix epigloea</name>
    <dbReference type="NCBI Taxonomy" id="1892477"/>
    <lineage>
        <taxon>Eukaryota</taxon>
        <taxon>Fungi</taxon>
        <taxon>Dikarya</taxon>
        <taxon>Ascomycota</taxon>
        <taxon>Pezizomycotina</taxon>
        <taxon>Sordariomycetes</taxon>
        <taxon>Sordariomycetidae</taxon>
        <taxon>Ophiostomatales</taxon>
        <taxon>Ophiostomataceae</taxon>
        <taxon>Sporothrix</taxon>
    </lineage>
</organism>
<protein>
    <submittedName>
        <fullName evidence="2">Uncharacterized protein</fullName>
    </submittedName>
</protein>
<feature type="compositionally biased region" description="Basic and acidic residues" evidence="1">
    <location>
        <begin position="98"/>
        <end position="116"/>
    </location>
</feature>
<comment type="caution">
    <text evidence="2">The sequence shown here is derived from an EMBL/GenBank/DDBJ whole genome shotgun (WGS) entry which is preliminary data.</text>
</comment>
<reference evidence="2 3" key="1">
    <citation type="submission" date="2024-01" db="EMBL/GenBank/DDBJ databases">
        <authorList>
            <person name="Allen C."/>
            <person name="Tagirdzhanova G."/>
        </authorList>
    </citation>
    <scope>NUCLEOTIDE SEQUENCE [LARGE SCALE GENOMIC DNA]</scope>
    <source>
        <strain evidence="2 3">CBS 573.63</strain>
    </source>
</reference>
<feature type="region of interest" description="Disordered" evidence="1">
    <location>
        <begin position="91"/>
        <end position="116"/>
    </location>
</feature>
<gene>
    <name evidence="2" type="ORF">SEPCBS57363_006717</name>
</gene>
<accession>A0ABP0E508</accession>
<evidence type="ECO:0000256" key="1">
    <source>
        <dbReference type="SAM" id="MobiDB-lite"/>
    </source>
</evidence>
<dbReference type="Proteomes" id="UP001642501">
    <property type="component" value="Unassembled WGS sequence"/>
</dbReference>
<keyword evidence="3" id="KW-1185">Reference proteome</keyword>
<dbReference type="Pfam" id="PF04032">
    <property type="entry name" value="Rpr2"/>
    <property type="match status" value="1"/>
</dbReference>
<name>A0ABP0E508_9PEZI</name>